<dbReference type="Proteomes" id="UP000430079">
    <property type="component" value="Unassembled WGS sequence"/>
</dbReference>
<protein>
    <submittedName>
        <fullName evidence="1">Uncharacterized protein</fullName>
    </submittedName>
</protein>
<evidence type="ECO:0000313" key="2">
    <source>
        <dbReference type="Proteomes" id="UP000430079"/>
    </source>
</evidence>
<sequence length="159" mass="17059">MGVQEDVSVQGQPVICSSSCLSRAQRAVAAALRHYTDAPLAQPYYVRGCIPDREEAAVIVALWTGPAAREKRNLFLLVRLVAGGLPVPAAGVIAGMMRLGRGTHIFGFAGRRFDGKPVINGSKLVEGRPAPCLCGGTGEPEGPRGFYFERPGQLRQYHQ</sequence>
<organism evidence="1 2">
    <name type="scientific">Streptomyces glebosus</name>
    <dbReference type="NCBI Taxonomy" id="249580"/>
    <lineage>
        <taxon>Bacteria</taxon>
        <taxon>Bacillati</taxon>
        <taxon>Actinomycetota</taxon>
        <taxon>Actinomycetes</taxon>
        <taxon>Kitasatosporales</taxon>
        <taxon>Streptomycetaceae</taxon>
        <taxon>Streptomyces</taxon>
    </lineage>
</organism>
<dbReference type="EMBL" id="BLIO01000001">
    <property type="protein sequence ID" value="GFE13598.1"/>
    <property type="molecule type" value="Genomic_DNA"/>
</dbReference>
<accession>A0A640SRD5</accession>
<evidence type="ECO:0000313" key="1">
    <source>
        <dbReference type="EMBL" id="GFE13598.1"/>
    </source>
</evidence>
<name>A0A640SRD5_9ACTN</name>
<gene>
    <name evidence="1" type="ORF">Sgleb_16450</name>
</gene>
<dbReference type="RefSeq" id="WP_190143917.1">
    <property type="nucleotide sequence ID" value="NZ_BLIO01000001.1"/>
</dbReference>
<proteinExistence type="predicted"/>
<comment type="caution">
    <text evidence="1">The sequence shown here is derived from an EMBL/GenBank/DDBJ whole genome shotgun (WGS) entry which is preliminary data.</text>
</comment>
<dbReference type="AlphaFoldDB" id="A0A640SRD5"/>
<reference evidence="1 2" key="1">
    <citation type="submission" date="2019-12" db="EMBL/GenBank/DDBJ databases">
        <title>Whole genome shotgun sequence of Streptomyces hygroscopicus subsp. glebosus NBRC 13786.</title>
        <authorList>
            <person name="Ichikawa N."/>
            <person name="Kimura A."/>
            <person name="Kitahashi Y."/>
            <person name="Komaki H."/>
            <person name="Tamura T."/>
        </authorList>
    </citation>
    <scope>NUCLEOTIDE SEQUENCE [LARGE SCALE GENOMIC DNA]</scope>
    <source>
        <strain evidence="1 2">NBRC 13786</strain>
    </source>
</reference>
<keyword evidence="2" id="KW-1185">Reference proteome</keyword>